<proteinExistence type="predicted"/>
<dbReference type="EMBL" id="BK032510">
    <property type="protein sequence ID" value="DAF43736.1"/>
    <property type="molecule type" value="Genomic_DNA"/>
</dbReference>
<reference evidence="1" key="1">
    <citation type="journal article" date="2021" name="Proc. Natl. Acad. Sci. U.S.A.">
        <title>A Catalog of Tens of Thousands of Viruses from Human Metagenomes Reveals Hidden Associations with Chronic Diseases.</title>
        <authorList>
            <person name="Tisza M.J."/>
            <person name="Buck C.B."/>
        </authorList>
    </citation>
    <scope>NUCLEOTIDE SEQUENCE</scope>
    <source>
        <strain evidence="1">CtNQV2</strain>
    </source>
</reference>
<evidence type="ECO:0000313" key="1">
    <source>
        <dbReference type="EMBL" id="DAF43736.1"/>
    </source>
</evidence>
<accession>A0A8S5RYI0</accession>
<sequence>MFILFGESGFNSHHSLYLIYYIEQGFKVNYTNQKP</sequence>
<organism evidence="1">
    <name type="scientific">Myoviridae sp. ctNQV2</name>
    <dbReference type="NCBI Taxonomy" id="2827683"/>
    <lineage>
        <taxon>Viruses</taxon>
        <taxon>Duplodnaviria</taxon>
        <taxon>Heunggongvirae</taxon>
        <taxon>Uroviricota</taxon>
        <taxon>Caudoviricetes</taxon>
    </lineage>
</organism>
<protein>
    <submittedName>
        <fullName evidence="1">Uncharacterized protein</fullName>
    </submittedName>
</protein>
<name>A0A8S5RYI0_9CAUD</name>